<dbReference type="Proteomes" id="UP000649617">
    <property type="component" value="Unassembled WGS sequence"/>
</dbReference>
<evidence type="ECO:0000256" key="3">
    <source>
        <dbReference type="ARBA" id="ARBA00022737"/>
    </source>
</evidence>
<dbReference type="OrthoDB" id="120976at2759"/>
<dbReference type="PANTHER" id="PTHR24113">
    <property type="entry name" value="RAN GTPASE-ACTIVATING PROTEIN 1"/>
    <property type="match status" value="1"/>
</dbReference>
<protein>
    <submittedName>
        <fullName evidence="4">Uncharacterized protein</fullName>
    </submittedName>
</protein>
<reference evidence="4" key="1">
    <citation type="submission" date="2021-02" db="EMBL/GenBank/DDBJ databases">
        <authorList>
            <person name="Dougan E. K."/>
            <person name="Rhodes N."/>
            <person name="Thang M."/>
            <person name="Chan C."/>
        </authorList>
    </citation>
    <scope>NUCLEOTIDE SEQUENCE</scope>
</reference>
<keyword evidence="2" id="KW-0433">Leucine-rich repeat</keyword>
<dbReference type="PANTHER" id="PTHR24113:SF12">
    <property type="entry name" value="RAN GTPASE-ACTIVATING PROTEIN 1"/>
    <property type="match status" value="1"/>
</dbReference>
<dbReference type="GO" id="GO:0005634">
    <property type="term" value="C:nucleus"/>
    <property type="evidence" value="ECO:0007669"/>
    <property type="project" value="TreeGrafter"/>
</dbReference>
<dbReference type="SUPFAM" id="SSF52047">
    <property type="entry name" value="RNI-like"/>
    <property type="match status" value="1"/>
</dbReference>
<dbReference type="AlphaFoldDB" id="A0A812SD86"/>
<evidence type="ECO:0000313" key="5">
    <source>
        <dbReference type="Proteomes" id="UP000649617"/>
    </source>
</evidence>
<evidence type="ECO:0000256" key="1">
    <source>
        <dbReference type="ARBA" id="ARBA00022468"/>
    </source>
</evidence>
<proteinExistence type="predicted"/>
<dbReference type="GO" id="GO:0048471">
    <property type="term" value="C:perinuclear region of cytoplasm"/>
    <property type="evidence" value="ECO:0007669"/>
    <property type="project" value="TreeGrafter"/>
</dbReference>
<dbReference type="GO" id="GO:0031267">
    <property type="term" value="F:small GTPase binding"/>
    <property type="evidence" value="ECO:0007669"/>
    <property type="project" value="TreeGrafter"/>
</dbReference>
<dbReference type="GO" id="GO:0005096">
    <property type="term" value="F:GTPase activator activity"/>
    <property type="evidence" value="ECO:0007669"/>
    <property type="project" value="UniProtKB-KW"/>
</dbReference>
<keyword evidence="3" id="KW-0677">Repeat</keyword>
<dbReference type="EMBL" id="CAJNIZ010024335">
    <property type="protein sequence ID" value="CAE7476125.1"/>
    <property type="molecule type" value="Genomic_DNA"/>
</dbReference>
<evidence type="ECO:0000313" key="4">
    <source>
        <dbReference type="EMBL" id="CAE7476125.1"/>
    </source>
</evidence>
<gene>
    <name evidence="4" type="ORF">SPIL2461_LOCUS12109</name>
</gene>
<evidence type="ECO:0000256" key="2">
    <source>
        <dbReference type="ARBA" id="ARBA00022614"/>
    </source>
</evidence>
<keyword evidence="5" id="KW-1185">Reference proteome</keyword>
<dbReference type="Gene3D" id="3.80.10.10">
    <property type="entry name" value="Ribonuclease Inhibitor"/>
    <property type="match status" value="2"/>
</dbReference>
<dbReference type="GO" id="GO:0005829">
    <property type="term" value="C:cytosol"/>
    <property type="evidence" value="ECO:0007669"/>
    <property type="project" value="TreeGrafter"/>
</dbReference>
<accession>A0A812SD86</accession>
<organism evidence="4 5">
    <name type="scientific">Symbiodinium pilosum</name>
    <name type="common">Dinoflagellate</name>
    <dbReference type="NCBI Taxonomy" id="2952"/>
    <lineage>
        <taxon>Eukaryota</taxon>
        <taxon>Sar</taxon>
        <taxon>Alveolata</taxon>
        <taxon>Dinophyceae</taxon>
        <taxon>Suessiales</taxon>
        <taxon>Symbiodiniaceae</taxon>
        <taxon>Symbiodinium</taxon>
    </lineage>
</organism>
<keyword evidence="1" id="KW-0343">GTPase activation</keyword>
<dbReference type="InterPro" id="IPR032675">
    <property type="entry name" value="LRR_dom_sf"/>
</dbReference>
<dbReference type="GO" id="GO:0006913">
    <property type="term" value="P:nucleocytoplasmic transport"/>
    <property type="evidence" value="ECO:0007669"/>
    <property type="project" value="TreeGrafter"/>
</dbReference>
<dbReference type="InterPro" id="IPR027038">
    <property type="entry name" value="RanGap"/>
</dbReference>
<comment type="caution">
    <text evidence="4">The sequence shown here is derived from an EMBL/GenBank/DDBJ whole genome shotgun (WGS) entry which is preliminary data.</text>
</comment>
<sequence>MAAHEFHLEDFWQSYKCRPTTSWASTPVVCTSSGKWDLQFRGKRATPKPQFFGSWTSSLFGVRPSSRAATAPGGARKDFSSTIRSQTSMKWSSSFLLDGGGESPMSMWADFPGLGTVSDRFSPEDDDFQALQSMEVSSCFNWCCYLREVVNSPMLLADPSKFDKLEGLEELPVMDSPLEQYLHACSKLGTRPRPLPFVTGHSPNLHAAGHSLTDQDLLSLLTLARQVDLIEEVDLSDNAKLTDEGMIPFLREIGEKKTCLSLLNLSRCRSLGESSINLLTSIMQQGGLGLLWSIDLSGIALPMGAVRPLLDAIGQHPTLTKVGLASLGIGRLGVRSAKNSLSCLFQGYLLEEVDLAWNTFDSASFAQLGRCLTSAVKLRSLSIAGCSSSSRSTRDLPIEHFLELLPNAQKLSVLNVTFNHIDFRGAFIIEDACDSLRCLRQLVIVDNPLGVLGQRCLFRLLAHKTSGLEWLEYEGCAYESASLMLDKDSQQIFCPQNPSGRYEFDLARPYHRALLRRLYKTSERFRIRPSVAFGQIKSSSGYQHPHKHRGVWNLPSGGDLTVHFQVDGIGNESLEGSRFSSFESYLAQHTLNRRVKPAVHKVVPLIALWRRNRFSTKEQETMLQCLCKDFLLSVEQIRALVWSSAVRQTEYLCVCSLPQDRPVQVLSMLQTTTMEEYVSRCKYLRSFMAVNYDCPNGHYHLDMLSAADRAVAHHLFVLNAWEIQLDKRMQRMDLSELGDGSHWRNVTHQGGPWRMELTRWMPPPDGTLDFDYVSAKRPDPNQAPIDLPNFARMLQLLASFEEAPLAKFLALRRCAHRLFLTSVQLRELLCTCKLVDTKLQLTVLLYFQVVDIFNAKAFRVLFDSAANEQLKKCLGYVVTFLFLQPEGFHELALDQREQRLLAHCLAWLRSKEKSNMKEVVLCDKTGRRIALSKGLPKAWENLEKVPSRGAVSLTYRCIPEDRSIPFRRQLQMQFGGWKLGPISKQSMMWCASTSEVPAEVLQLFHGAMRDSNSSWNPDAGASVDPGFDLLAGQVSKTALTRQDLLQALVSWGFLPAEEQEEEEVLRRADEIFDFFVPGRQKYFSRREWTILEDLWRETQQQIHDLARFAARKFDFSSNMLDKLWSCISTGEERLDSASWLQAIKEKLDFHGPVDEVFVVLDKAGKGEIPAGQLEDLDAALGDYPAVCQGQRVSESFRQKIKGAQQSLRRS</sequence>
<name>A0A812SD86_SYMPI</name>